<accession>A0A3P8KAT5</accession>
<protein>
    <submittedName>
        <fullName evidence="1">Uncharacterized protein</fullName>
    </submittedName>
</protein>
<dbReference type="AlphaFoldDB" id="A0A3P8KAT5"/>
<proteinExistence type="predicted"/>
<dbReference type="EMBL" id="UZVY01000003">
    <property type="protein sequence ID" value="VDR42499.1"/>
    <property type="molecule type" value="Genomic_DNA"/>
</dbReference>
<sequence length="89" mass="10460">MCCFLINKIFNKLKNDYWICKLIKAINLTVYEGGANHKYVDNLDLTDVKNEALFGMDKKINTETEKKLFFDTLLSKKSLFRQLINIIHD</sequence>
<dbReference type="Proteomes" id="UP000280036">
    <property type="component" value="Unassembled WGS sequence"/>
</dbReference>
<evidence type="ECO:0000313" key="1">
    <source>
        <dbReference type="EMBL" id="VDR42499.1"/>
    </source>
</evidence>
<organism evidence="1 2">
    <name type="scientific">Mycoplasmopsis caviae</name>
    <dbReference type="NCBI Taxonomy" id="55603"/>
    <lineage>
        <taxon>Bacteria</taxon>
        <taxon>Bacillati</taxon>
        <taxon>Mycoplasmatota</taxon>
        <taxon>Mycoplasmoidales</taxon>
        <taxon>Metamycoplasmataceae</taxon>
        <taxon>Mycoplasmopsis</taxon>
    </lineage>
</organism>
<gene>
    <name evidence="1" type="ORF">NCTC10126_01024</name>
</gene>
<name>A0A3P8KAT5_9BACT</name>
<evidence type="ECO:0000313" key="2">
    <source>
        <dbReference type="Proteomes" id="UP000280036"/>
    </source>
</evidence>
<reference evidence="1 2" key="1">
    <citation type="submission" date="2018-12" db="EMBL/GenBank/DDBJ databases">
        <authorList>
            <consortium name="Pathogen Informatics"/>
        </authorList>
    </citation>
    <scope>NUCLEOTIDE SEQUENCE [LARGE SCALE GENOMIC DNA]</scope>
    <source>
        <strain evidence="1 2">NCTC10126</strain>
    </source>
</reference>